<dbReference type="RefSeq" id="WP_284195607.1">
    <property type="nucleotide sequence ID" value="NZ_BSOG01000001.1"/>
</dbReference>
<feature type="chain" id="PRO_5047126541" description="Amino acid ABC transporter substrate-binding protein" evidence="1">
    <location>
        <begin position="21"/>
        <end position="291"/>
    </location>
</feature>
<dbReference type="Proteomes" id="UP001156706">
    <property type="component" value="Unassembled WGS sequence"/>
</dbReference>
<reference evidence="3" key="1">
    <citation type="journal article" date="2019" name="Int. J. Syst. Evol. Microbiol.">
        <title>The Global Catalogue of Microorganisms (GCM) 10K type strain sequencing project: providing services to taxonomists for standard genome sequencing and annotation.</title>
        <authorList>
            <consortium name="The Broad Institute Genomics Platform"/>
            <consortium name="The Broad Institute Genome Sequencing Center for Infectious Disease"/>
            <person name="Wu L."/>
            <person name="Ma J."/>
        </authorList>
    </citation>
    <scope>NUCLEOTIDE SEQUENCE [LARGE SCALE GENOMIC DNA]</scope>
    <source>
        <strain evidence="3">NBRC 110044</strain>
    </source>
</reference>
<feature type="signal peptide" evidence="1">
    <location>
        <begin position="1"/>
        <end position="20"/>
    </location>
</feature>
<gene>
    <name evidence="2" type="ORF">GCM10007907_12770</name>
</gene>
<dbReference type="Gene3D" id="3.40.190.10">
    <property type="entry name" value="Periplasmic binding protein-like II"/>
    <property type="match status" value="2"/>
</dbReference>
<organism evidence="2 3">
    <name type="scientific">Chitinimonas prasina</name>
    <dbReference type="NCBI Taxonomy" id="1434937"/>
    <lineage>
        <taxon>Bacteria</taxon>
        <taxon>Pseudomonadati</taxon>
        <taxon>Pseudomonadota</taxon>
        <taxon>Betaproteobacteria</taxon>
        <taxon>Neisseriales</taxon>
        <taxon>Chitinibacteraceae</taxon>
        <taxon>Chitinimonas</taxon>
    </lineage>
</organism>
<comment type="caution">
    <text evidence="2">The sequence shown here is derived from an EMBL/GenBank/DDBJ whole genome shotgun (WGS) entry which is preliminary data.</text>
</comment>
<evidence type="ECO:0000313" key="2">
    <source>
        <dbReference type="EMBL" id="GLR12487.1"/>
    </source>
</evidence>
<protein>
    <recommendedName>
        <fullName evidence="4">Amino acid ABC transporter substrate-binding protein</fullName>
    </recommendedName>
</protein>
<sequence>MRILLLPLLCLTLLSLAPRADDEVVYPAPEGAADVRHDDKLEFLRGALERTKGQYGDYHIRPASAVMNKARQLVSLSTGQELTLTWSGTTLQMERDFLPVRIPLRKGLGGYRISLIAQERQAAFDQVHSLQDLRRFVIGQGKGWSSADVLQEAGFPVVTSNYDSLFRMVGSRRIDMFPRGLHEAFEEYEANRAAIPNLAVEERLVIRYDNPYYFFVSRQNERLARRLEQGLRLMIKDGSFDEIFWRHNGESIRKANLAGRRVIVIPNRQLPPLTPLADKSLWFDPTAPLPK</sequence>
<evidence type="ECO:0000256" key="1">
    <source>
        <dbReference type="SAM" id="SignalP"/>
    </source>
</evidence>
<evidence type="ECO:0008006" key="4">
    <source>
        <dbReference type="Google" id="ProtNLM"/>
    </source>
</evidence>
<evidence type="ECO:0000313" key="3">
    <source>
        <dbReference type="Proteomes" id="UP001156706"/>
    </source>
</evidence>
<keyword evidence="3" id="KW-1185">Reference proteome</keyword>
<keyword evidence="1" id="KW-0732">Signal</keyword>
<dbReference type="SUPFAM" id="SSF53850">
    <property type="entry name" value="Periplasmic binding protein-like II"/>
    <property type="match status" value="1"/>
</dbReference>
<proteinExistence type="predicted"/>
<dbReference type="EMBL" id="BSOG01000001">
    <property type="protein sequence ID" value="GLR12487.1"/>
    <property type="molecule type" value="Genomic_DNA"/>
</dbReference>
<name>A0ABQ5YDG7_9NEIS</name>
<accession>A0ABQ5YDG7</accession>